<protein>
    <submittedName>
        <fullName evidence="2">ADP-ribosylglycohydrolase-domain-containing protein</fullName>
    </submittedName>
</protein>
<name>A0AAN6YSA9_9PEZI</name>
<feature type="binding site" evidence="1">
    <location>
        <position position="327"/>
    </location>
    <ligand>
        <name>Mg(2+)</name>
        <dbReference type="ChEBI" id="CHEBI:18420"/>
        <label>1</label>
    </ligand>
</feature>
<dbReference type="PANTHER" id="PTHR16222:SF28">
    <property type="entry name" value="ADP-RIBOSYLGLYCOHYDROLASE"/>
    <property type="match status" value="1"/>
</dbReference>
<feature type="binding site" evidence="1">
    <location>
        <position position="91"/>
    </location>
    <ligand>
        <name>Mg(2+)</name>
        <dbReference type="ChEBI" id="CHEBI:18420"/>
        <label>1</label>
    </ligand>
</feature>
<evidence type="ECO:0000256" key="1">
    <source>
        <dbReference type="PIRSR" id="PIRSR605502-1"/>
    </source>
</evidence>
<dbReference type="Pfam" id="PF03747">
    <property type="entry name" value="ADP_ribosyl_GH"/>
    <property type="match status" value="1"/>
</dbReference>
<feature type="binding site" evidence="1">
    <location>
        <position position="92"/>
    </location>
    <ligand>
        <name>Mg(2+)</name>
        <dbReference type="ChEBI" id="CHEBI:18420"/>
        <label>1</label>
    </ligand>
</feature>
<dbReference type="Gene3D" id="1.10.4080.10">
    <property type="entry name" value="ADP-ribosylation/Crystallin J1"/>
    <property type="match status" value="1"/>
</dbReference>
<evidence type="ECO:0000313" key="3">
    <source>
        <dbReference type="Proteomes" id="UP001301958"/>
    </source>
</evidence>
<dbReference type="InterPro" id="IPR036705">
    <property type="entry name" value="Ribosyl_crysJ1_sf"/>
</dbReference>
<comment type="cofactor">
    <cofactor evidence="1">
        <name>Mg(2+)</name>
        <dbReference type="ChEBI" id="CHEBI:18420"/>
    </cofactor>
    <text evidence="1">Binds 2 magnesium ions per subunit.</text>
</comment>
<gene>
    <name evidence="2" type="ORF">QBC38DRAFT_491758</name>
</gene>
<keyword evidence="3" id="KW-1185">Reference proteome</keyword>
<keyword evidence="1" id="KW-0460">Magnesium</keyword>
<dbReference type="EMBL" id="MU865532">
    <property type="protein sequence ID" value="KAK4221592.1"/>
    <property type="molecule type" value="Genomic_DNA"/>
</dbReference>
<reference evidence="2" key="1">
    <citation type="journal article" date="2023" name="Mol. Phylogenet. Evol.">
        <title>Genome-scale phylogeny and comparative genomics of the fungal order Sordariales.</title>
        <authorList>
            <person name="Hensen N."/>
            <person name="Bonometti L."/>
            <person name="Westerberg I."/>
            <person name="Brannstrom I.O."/>
            <person name="Guillou S."/>
            <person name="Cros-Aarteil S."/>
            <person name="Calhoun S."/>
            <person name="Haridas S."/>
            <person name="Kuo A."/>
            <person name="Mondo S."/>
            <person name="Pangilinan J."/>
            <person name="Riley R."/>
            <person name="LaButti K."/>
            <person name="Andreopoulos B."/>
            <person name="Lipzen A."/>
            <person name="Chen C."/>
            <person name="Yan M."/>
            <person name="Daum C."/>
            <person name="Ng V."/>
            <person name="Clum A."/>
            <person name="Steindorff A."/>
            <person name="Ohm R.A."/>
            <person name="Martin F."/>
            <person name="Silar P."/>
            <person name="Natvig D.O."/>
            <person name="Lalanne C."/>
            <person name="Gautier V."/>
            <person name="Ament-Velasquez S.L."/>
            <person name="Kruys A."/>
            <person name="Hutchinson M.I."/>
            <person name="Powell A.J."/>
            <person name="Barry K."/>
            <person name="Miller A.N."/>
            <person name="Grigoriev I.V."/>
            <person name="Debuchy R."/>
            <person name="Gladieux P."/>
            <person name="Hiltunen Thoren M."/>
            <person name="Johannesson H."/>
        </authorList>
    </citation>
    <scope>NUCLEOTIDE SEQUENCE</scope>
    <source>
        <strain evidence="2">CBS 990.96</strain>
    </source>
</reference>
<dbReference type="SUPFAM" id="SSF101478">
    <property type="entry name" value="ADP-ribosylglycohydrolase"/>
    <property type="match status" value="1"/>
</dbReference>
<dbReference type="GO" id="GO:0046872">
    <property type="term" value="F:metal ion binding"/>
    <property type="evidence" value="ECO:0007669"/>
    <property type="project" value="UniProtKB-KW"/>
</dbReference>
<sequence length="447" mass="49377">MTETTQPPTTTILQTLNQTSQTNLLRTTLTDRIIGSLLASALGDAIGLYTEFFTSVKARSHYPTAKFTLHPTPTPFYPDKHRCVHEYGEWTDDTDHSLLIFLSFLHSGIPPTQEDLAKRLKVWVSNGLLALNSPPLGLGRLVGDVVRTRDYEENPEGVARRVWEKMGKDAAPNGAVMRTHPLGLMMVFQGEEETFEVAKRIACVTHVDARCVISCVIVTGLVRSCVRGEVLREKDVDELIGRAKTWFGSEEIKDWEDLDRHLNPADGLDGLKLDENGIGYTYKALGCGVVCLKMAIRRLEQAKGGVLVEKEKIFEELITDLTMRAGDADTNACVAGGILGAFLGYAALPGHWKYGLKHGDWLMKKAGDFCVALGVMDGTYTPGEDPDTAIYGGKAPLTKDEDEMRWAVLSGATQTRITKLQAERDAEAVVEKPKMREMISGMLKMKF</sequence>
<dbReference type="AlphaFoldDB" id="A0AAN6YSA9"/>
<reference evidence="2" key="2">
    <citation type="submission" date="2023-05" db="EMBL/GenBank/DDBJ databases">
        <authorList>
            <consortium name="Lawrence Berkeley National Laboratory"/>
            <person name="Steindorff A."/>
            <person name="Hensen N."/>
            <person name="Bonometti L."/>
            <person name="Westerberg I."/>
            <person name="Brannstrom I.O."/>
            <person name="Guillou S."/>
            <person name="Cros-Aarteil S."/>
            <person name="Calhoun S."/>
            <person name="Haridas S."/>
            <person name="Kuo A."/>
            <person name="Mondo S."/>
            <person name="Pangilinan J."/>
            <person name="Riley R."/>
            <person name="Labutti K."/>
            <person name="Andreopoulos B."/>
            <person name="Lipzen A."/>
            <person name="Chen C."/>
            <person name="Yanf M."/>
            <person name="Daum C."/>
            <person name="Ng V."/>
            <person name="Clum A."/>
            <person name="Ohm R."/>
            <person name="Martin F."/>
            <person name="Silar P."/>
            <person name="Natvig D."/>
            <person name="Lalanne C."/>
            <person name="Gautier V."/>
            <person name="Ament-Velasquez S.L."/>
            <person name="Kruys A."/>
            <person name="Hutchinson M.I."/>
            <person name="Powell A.J."/>
            <person name="Barry K."/>
            <person name="Miller A.N."/>
            <person name="Grigoriev I.V."/>
            <person name="Debuchy R."/>
            <person name="Gladieux P."/>
            <person name="Thoren M.H."/>
            <person name="Johannesson H."/>
        </authorList>
    </citation>
    <scope>NUCLEOTIDE SEQUENCE</scope>
    <source>
        <strain evidence="2">CBS 990.96</strain>
    </source>
</reference>
<feature type="binding site" evidence="1">
    <location>
        <position position="93"/>
    </location>
    <ligand>
        <name>Mg(2+)</name>
        <dbReference type="ChEBI" id="CHEBI:18420"/>
        <label>1</label>
    </ligand>
</feature>
<comment type="caution">
    <text evidence="2">The sequence shown here is derived from an EMBL/GenBank/DDBJ whole genome shotgun (WGS) entry which is preliminary data.</text>
</comment>
<feature type="binding site" evidence="1">
    <location>
        <position position="329"/>
    </location>
    <ligand>
        <name>Mg(2+)</name>
        <dbReference type="ChEBI" id="CHEBI:18420"/>
        <label>1</label>
    </ligand>
</feature>
<dbReference type="Proteomes" id="UP001301958">
    <property type="component" value="Unassembled WGS sequence"/>
</dbReference>
<evidence type="ECO:0000313" key="2">
    <source>
        <dbReference type="EMBL" id="KAK4221592.1"/>
    </source>
</evidence>
<feature type="binding site" evidence="1">
    <location>
        <position position="330"/>
    </location>
    <ligand>
        <name>Mg(2+)</name>
        <dbReference type="ChEBI" id="CHEBI:18420"/>
        <label>1</label>
    </ligand>
</feature>
<dbReference type="PANTHER" id="PTHR16222">
    <property type="entry name" value="ADP-RIBOSYLGLYCOHYDROLASE"/>
    <property type="match status" value="1"/>
</dbReference>
<keyword evidence="1" id="KW-0479">Metal-binding</keyword>
<dbReference type="InterPro" id="IPR050792">
    <property type="entry name" value="ADP-ribosylglycohydrolase"/>
</dbReference>
<accession>A0AAN6YSA9</accession>
<dbReference type="InterPro" id="IPR005502">
    <property type="entry name" value="Ribosyl_crysJ1"/>
</dbReference>
<organism evidence="2 3">
    <name type="scientific">Podospora fimiseda</name>
    <dbReference type="NCBI Taxonomy" id="252190"/>
    <lineage>
        <taxon>Eukaryota</taxon>
        <taxon>Fungi</taxon>
        <taxon>Dikarya</taxon>
        <taxon>Ascomycota</taxon>
        <taxon>Pezizomycotina</taxon>
        <taxon>Sordariomycetes</taxon>
        <taxon>Sordariomycetidae</taxon>
        <taxon>Sordariales</taxon>
        <taxon>Podosporaceae</taxon>
        <taxon>Podospora</taxon>
    </lineage>
</organism>
<proteinExistence type="predicted"/>